<organism evidence="2">
    <name type="scientific">Mus musculus</name>
    <name type="common">Mouse</name>
    <dbReference type="NCBI Taxonomy" id="10090"/>
    <lineage>
        <taxon>Eukaryota</taxon>
        <taxon>Metazoa</taxon>
        <taxon>Chordata</taxon>
        <taxon>Craniata</taxon>
        <taxon>Vertebrata</taxon>
        <taxon>Euteleostomi</taxon>
        <taxon>Mammalia</taxon>
        <taxon>Eutheria</taxon>
        <taxon>Euarchontoglires</taxon>
        <taxon>Glires</taxon>
        <taxon>Rodentia</taxon>
        <taxon>Myomorpha</taxon>
        <taxon>Muroidea</taxon>
        <taxon>Muridae</taxon>
        <taxon>Murinae</taxon>
        <taxon>Mus</taxon>
        <taxon>Mus</taxon>
    </lineage>
</organism>
<dbReference type="AGR" id="MGI:2442621"/>
<feature type="non-terminal residue" evidence="2">
    <location>
        <position position="1"/>
    </location>
</feature>
<proteinExistence type="evidence at transcript level"/>
<reference evidence="2" key="2">
    <citation type="journal article" date="2000" name="Genome Res.">
        <title>Normalization and subtraction of cap-trapper-selected cDNAs to prepare full-length cDNA libraries for rapid discovery of new genes.</title>
        <authorList>
            <person name="Carninci P."/>
            <person name="Shibata Y."/>
            <person name="Hayatsu N."/>
            <person name="Sugahara Y."/>
            <person name="Shibata K."/>
            <person name="Itoh M."/>
            <person name="Konno H."/>
            <person name="Okazaki Y."/>
            <person name="Muramatsu M."/>
            <person name="Hayashizaki Y."/>
        </authorList>
    </citation>
    <scope>NUCLEOTIDE SEQUENCE</scope>
    <source>
        <strain evidence="2">C57BL/6J</strain>
        <tissue evidence="2">Eyeball</tissue>
    </source>
</reference>
<protein>
    <submittedName>
        <fullName evidence="2">Uncharacterized protein</fullName>
    </submittedName>
</protein>
<reference evidence="2" key="1">
    <citation type="journal article" date="1999" name="Methods Enzymol.">
        <title>High-efficiency full-length cDNA cloning.</title>
        <authorList>
            <person name="Carninci P."/>
            <person name="Hayashizaki Y."/>
        </authorList>
    </citation>
    <scope>NUCLEOTIDE SEQUENCE</scope>
    <source>
        <strain evidence="2">C57BL/6J</strain>
        <tissue evidence="2">Eyeball</tissue>
    </source>
</reference>
<gene>
    <name evidence="3" type="primary">Ints15</name>
    <name evidence="3" type="synonym">E130309D02Rik</name>
    <name evidence="3" type="synonym">Ents15</name>
    <name evidence="3" type="synonym">Gm9950</name>
</gene>
<name>Q8BPN2_MOUSE</name>
<reference evidence="2" key="7">
    <citation type="journal article" date="2005" name="Science">
        <title>The Transcriptional Landscape of the Mammalian Genome.</title>
        <authorList>
            <consortium name="The FANTOM Consortium"/>
            <consortium name="Riken Genome Exploration Research Group and Genome Science Group (Genome Network Project Core Group)"/>
        </authorList>
    </citation>
    <scope>NUCLEOTIDE SEQUENCE</scope>
    <source>
        <strain evidence="2">C57BL/6J</strain>
        <tissue evidence="2">Eyeball</tissue>
    </source>
</reference>
<evidence type="ECO:0000313" key="2">
    <source>
        <dbReference type="EMBL" id="BAC35490.1"/>
    </source>
</evidence>
<sequence length="277" mass="28885">KKRSETSGRAPVTERGHGRGGHLGLRAALLGHLEHELLQQLHGALVHDGQRRALQLAAEVDVQVVQHLLGGAQRVAPQQRVADVAHGAAALSPPRVLLPPGDKEARPAWAPTRAGSRRPPASNRRQPAQGTIVAAAAAATGQRVSWGPTAAPPRAAGADAARPNRRLNGDGGPQGPSSGCGRALSWAPPGGEARTGKHEAPPRRLRKSSPASEVFDYQTLGGVLSRHHAPKPSHAPLQPGRALIAPGSGATTRTNDACKHPHALILLFQGQCFQILS</sequence>
<reference evidence="2" key="3">
    <citation type="journal article" date="2000" name="Genome Res.">
        <title>RIKEN integrated sequence analysis (RISA) system--384-format sequencing pipeline with 384 multicapillary sequencer.</title>
        <authorList>
            <person name="Shibata K."/>
            <person name="Itoh M."/>
            <person name="Aizawa K."/>
            <person name="Nagaoka S."/>
            <person name="Sasaki N."/>
            <person name="Carninci P."/>
            <person name="Konno H."/>
            <person name="Akiyama J."/>
            <person name="Nishi K."/>
            <person name="Kitsunai T."/>
            <person name="Tashiro H."/>
            <person name="Itoh M."/>
            <person name="Sumi N."/>
            <person name="Ishii Y."/>
            <person name="Nakamura S."/>
            <person name="Hazama M."/>
            <person name="Nishine T."/>
            <person name="Harada A."/>
            <person name="Yamamoto R."/>
            <person name="Matsumoto H."/>
            <person name="Sakaguchi S."/>
            <person name="Ikegami T."/>
            <person name="Kashiwagi K."/>
            <person name="Fujiwake S."/>
            <person name="Inoue K."/>
            <person name="Togawa Y."/>
            <person name="Izawa M."/>
            <person name="Ohara E."/>
            <person name="Watahiki M."/>
            <person name="Yoneda Y."/>
            <person name="Ishikawa T."/>
            <person name="Ozawa K."/>
            <person name="Tanaka T."/>
            <person name="Matsuura S."/>
            <person name="Kawai J."/>
            <person name="Okazaki Y."/>
            <person name="Muramatsu M."/>
            <person name="Inoue Y."/>
            <person name="Kira A."/>
            <person name="Hayashizaki Y."/>
        </authorList>
    </citation>
    <scope>NUCLEOTIDE SEQUENCE</scope>
    <source>
        <strain evidence="2">C57BL/6J</strain>
        <tissue evidence="2">Eyeball</tissue>
    </source>
</reference>
<dbReference type="AlphaFoldDB" id="Q8BPN2"/>
<reference evidence="2" key="5">
    <citation type="submission" date="2001-07" db="EMBL/GenBank/DDBJ databases">
        <authorList>
            <person name="Adachi J."/>
            <person name="Aizawa K."/>
            <person name="Akimura T."/>
            <person name="Arakawa T."/>
            <person name="Bono H."/>
            <person name="Carninci P."/>
            <person name="Fukuda S."/>
            <person name="Furuno M."/>
            <person name="Hanagaki T."/>
            <person name="Hara A."/>
            <person name="Hashizume W."/>
            <person name="Hayashida K."/>
            <person name="Hayatsu N."/>
            <person name="Hiramoto K."/>
            <person name="Hiraoka T."/>
            <person name="Hirozane T."/>
            <person name="Hori F."/>
            <person name="Imotani K."/>
            <person name="Ishii Y."/>
            <person name="Itoh M."/>
            <person name="Kagawa I."/>
            <person name="Kasukawa T."/>
            <person name="Katoh H."/>
            <person name="Kawai J."/>
            <person name="Kojima Y."/>
            <person name="Kondo S."/>
            <person name="Konno H."/>
            <person name="Kouda M."/>
            <person name="Koya S."/>
            <person name="Kurihara C."/>
            <person name="Matsuyama T."/>
            <person name="Miyazaki A."/>
            <person name="Murata M."/>
            <person name="Nakamura M."/>
            <person name="Nishi K."/>
            <person name="Nomura K."/>
            <person name="Numazaki R."/>
            <person name="Ohno M."/>
            <person name="Ohsato N."/>
            <person name="Okazaki Y."/>
            <person name="Saito R."/>
            <person name="Saitoh H."/>
            <person name="Sakai C."/>
            <person name="Sakai K."/>
            <person name="Sakazume N."/>
            <person name="Sano H."/>
            <person name="Sasaki D."/>
            <person name="Shibata K."/>
            <person name="Shinagawa A."/>
            <person name="Shiraki T."/>
            <person name="Sogabe Y."/>
            <person name="Tagami M."/>
            <person name="Tagawa A."/>
            <person name="Takahashi F."/>
            <person name="Takaku-Akahira S."/>
            <person name="Takeda Y."/>
            <person name="Tanaka T."/>
            <person name="Tomaru A."/>
            <person name="Toya T."/>
            <person name="Yasunishi A."/>
            <person name="Muramatsu M."/>
            <person name="Hayashizaki Y."/>
        </authorList>
    </citation>
    <scope>NUCLEOTIDE SEQUENCE</scope>
    <source>
        <strain evidence="2">C57BL/6J</strain>
        <tissue evidence="2">Eyeball</tissue>
    </source>
</reference>
<accession>Q8BPN2</accession>
<feature type="compositionally biased region" description="Basic and acidic residues" evidence="1">
    <location>
        <begin position="1"/>
        <end position="17"/>
    </location>
</feature>
<feature type="region of interest" description="Disordered" evidence="1">
    <location>
        <begin position="92"/>
        <end position="210"/>
    </location>
</feature>
<reference evidence="2" key="4">
    <citation type="journal article" date="2001" name="Nature">
        <title>Functional annotation of a full-length mouse cDNA collection.</title>
        <authorList>
            <consortium name="The RIKEN Genome Exploration Research Group Phase II Team and the FANTOM Consortium"/>
        </authorList>
    </citation>
    <scope>NUCLEOTIDE SEQUENCE</scope>
    <source>
        <strain evidence="2">C57BL/6J</strain>
        <tissue evidence="2">Eyeball</tissue>
    </source>
</reference>
<evidence type="ECO:0000256" key="1">
    <source>
        <dbReference type="SAM" id="MobiDB-lite"/>
    </source>
</evidence>
<evidence type="ECO:0000313" key="3">
    <source>
        <dbReference type="MGI" id="MGI:2442621"/>
    </source>
</evidence>
<feature type="compositionally biased region" description="Low complexity" evidence="1">
    <location>
        <begin position="148"/>
        <end position="161"/>
    </location>
</feature>
<dbReference type="EMBL" id="AK053723">
    <property type="protein sequence ID" value="BAC35490.1"/>
    <property type="molecule type" value="mRNA"/>
</dbReference>
<feature type="region of interest" description="Disordered" evidence="1">
    <location>
        <begin position="1"/>
        <end position="21"/>
    </location>
</feature>
<reference evidence="2" key="8">
    <citation type="journal article" date="2005" name="Science">
        <title>Antisense Transcription in the Mammalian Transcriptome.</title>
        <authorList>
            <consortium name="RIKEN Genome Exploration Research Group and Genome Science Group (Genome Network Project Core Group) and the FANTOM Consortium"/>
        </authorList>
    </citation>
    <scope>NUCLEOTIDE SEQUENCE</scope>
    <source>
        <strain evidence="2">C57BL/6J</strain>
        <tissue evidence="2">Eyeball</tissue>
    </source>
</reference>
<reference evidence="2" key="6">
    <citation type="journal article" date="2002" name="Nature">
        <title>Analysis of the mouse transcriptome based on functional annotation of 60,770 full-length cDNAs.</title>
        <authorList>
            <consortium name="The FANTOM Consortium and the RIKEN Genome Exploration Research Group Phase I and II Team"/>
        </authorList>
    </citation>
    <scope>NUCLEOTIDE SEQUENCE</scope>
    <source>
        <strain evidence="2">C57BL/6J</strain>
        <tissue evidence="2">Eyeball</tissue>
    </source>
</reference>
<dbReference type="MGI" id="MGI:2442621">
    <property type="gene designation" value="Ints15"/>
</dbReference>